<protein>
    <submittedName>
        <fullName evidence="1">LamB/YcsF family protein</fullName>
    </submittedName>
</protein>
<dbReference type="Pfam" id="PF03746">
    <property type="entry name" value="LamB_YcsF"/>
    <property type="match status" value="1"/>
</dbReference>
<dbReference type="Proteomes" id="UP000521032">
    <property type="component" value="Unassembled WGS sequence"/>
</dbReference>
<dbReference type="InterPro" id="IPR005501">
    <property type="entry name" value="LamB/YcsF/PxpA-like"/>
</dbReference>
<dbReference type="SUPFAM" id="SSF88713">
    <property type="entry name" value="Glycoside hydrolase/deacetylase"/>
    <property type="match status" value="1"/>
</dbReference>
<dbReference type="EMBL" id="CAJEWE010000011">
    <property type="protein sequence ID" value="CAD2079575.1"/>
    <property type="molecule type" value="Genomic_DNA"/>
</dbReference>
<accession>A0A6V7RPI7</accession>
<dbReference type="NCBIfam" id="NF003816">
    <property type="entry name" value="PRK05406.1-5"/>
    <property type="match status" value="1"/>
</dbReference>
<dbReference type="CDD" id="cd10787">
    <property type="entry name" value="LamB_YcsF_like"/>
    <property type="match status" value="1"/>
</dbReference>
<evidence type="ECO:0000313" key="2">
    <source>
        <dbReference type="Proteomes" id="UP000521032"/>
    </source>
</evidence>
<organism evidence="1 2">
    <name type="scientific">Phocicoccus schoeneichii</name>
    <dbReference type="NCBI Taxonomy" id="1812261"/>
    <lineage>
        <taxon>Bacteria</taxon>
        <taxon>Bacillati</taxon>
        <taxon>Bacillota</taxon>
        <taxon>Bacilli</taxon>
        <taxon>Bacillales</taxon>
        <taxon>Salinicoccaceae</taxon>
        <taxon>Phocicoccus</taxon>
    </lineage>
</organism>
<name>A0A6V7RPI7_9BACL</name>
<dbReference type="AlphaFoldDB" id="A0A6V7RPI7"/>
<dbReference type="Gene3D" id="3.20.20.370">
    <property type="entry name" value="Glycoside hydrolase/deacetylase"/>
    <property type="match status" value="1"/>
</dbReference>
<comment type="caution">
    <text evidence="1">The sequence shown here is derived from an EMBL/GenBank/DDBJ whole genome shotgun (WGS) entry which is preliminary data.</text>
</comment>
<dbReference type="RefSeq" id="WP_186088467.1">
    <property type="nucleotide sequence ID" value="NZ_BMDB01000004.1"/>
</dbReference>
<dbReference type="InterPro" id="IPR011330">
    <property type="entry name" value="Glyco_hydro/deAcase_b/a-brl"/>
</dbReference>
<gene>
    <name evidence="1" type="ORF">JEOSCH030_01663</name>
</gene>
<dbReference type="PANTHER" id="PTHR30292">
    <property type="entry name" value="UNCHARACTERIZED PROTEIN YBGL-RELATED"/>
    <property type="match status" value="1"/>
</dbReference>
<dbReference type="PANTHER" id="PTHR30292:SF0">
    <property type="entry name" value="5-OXOPROLINASE SUBUNIT A"/>
    <property type="match status" value="1"/>
</dbReference>
<proteinExistence type="predicted"/>
<dbReference type="GO" id="GO:0005975">
    <property type="term" value="P:carbohydrate metabolic process"/>
    <property type="evidence" value="ECO:0007669"/>
    <property type="project" value="InterPro"/>
</dbReference>
<sequence>MKTIDINADLGESFGAFKIGNDAAMLPLVTSANVACGFHASDPETLVHTIDLVKQNNVTLGCHPGYRDLEGFGRRDMSLSYKEVYALVKYQIAAVDGLARSVGVKMKYVKPHGALYNKAEVCKKTRQAIVDSIYDYDESLYVMGMSMGQLVKCAEDKGLGTIHEVFLDRAYNDDGTLVSRNSEGAMIKDAREAAARLEEMIEVGSVTTITGNKIPIKVDSVCVHGDTEGAVQFLKDVFKELKTKNYQFQSVVN</sequence>
<keyword evidence="2" id="KW-1185">Reference proteome</keyword>
<dbReference type="NCBIfam" id="NF003814">
    <property type="entry name" value="PRK05406.1-3"/>
    <property type="match status" value="1"/>
</dbReference>
<reference evidence="1 2" key="1">
    <citation type="submission" date="2020-07" db="EMBL/GenBank/DDBJ databases">
        <authorList>
            <person name="Criscuolo A."/>
        </authorList>
    </citation>
    <scope>NUCLEOTIDE SEQUENCE [LARGE SCALE GENOMIC DNA]</scope>
    <source>
        <strain evidence="2">CIP 111030</strain>
    </source>
</reference>
<evidence type="ECO:0000313" key="1">
    <source>
        <dbReference type="EMBL" id="CAD2079575.1"/>
    </source>
</evidence>